<name>A0A815RCD4_9BILA</name>
<evidence type="ECO:0000313" key="2">
    <source>
        <dbReference type="EMBL" id="CAF1473970.1"/>
    </source>
</evidence>
<dbReference type="Proteomes" id="UP000663854">
    <property type="component" value="Unassembled WGS sequence"/>
</dbReference>
<dbReference type="SUPFAM" id="SSF56815">
    <property type="entry name" value="Sec1/munc18-like (SM) proteins"/>
    <property type="match status" value="1"/>
</dbReference>
<proteinExistence type="inferred from homology"/>
<dbReference type="InterPro" id="IPR001619">
    <property type="entry name" value="Sec1-like"/>
</dbReference>
<reference evidence="2" key="1">
    <citation type="submission" date="2021-02" db="EMBL/GenBank/DDBJ databases">
        <authorList>
            <person name="Nowell W R."/>
        </authorList>
    </citation>
    <scope>NUCLEOTIDE SEQUENCE</scope>
</reference>
<dbReference type="PANTHER" id="PTHR11679">
    <property type="entry name" value="VESICLE PROTEIN SORTING-ASSOCIATED"/>
    <property type="match status" value="1"/>
</dbReference>
<dbReference type="InterPro" id="IPR043154">
    <property type="entry name" value="Sec-1-like_dom1"/>
</dbReference>
<dbReference type="GO" id="GO:0016192">
    <property type="term" value="P:vesicle-mediated transport"/>
    <property type="evidence" value="ECO:0007669"/>
    <property type="project" value="InterPro"/>
</dbReference>
<comment type="caution">
    <text evidence="2">The sequence shown here is derived from an EMBL/GenBank/DDBJ whole genome shotgun (WGS) entry which is preliminary data.</text>
</comment>
<gene>
    <name evidence="2" type="ORF">PYM288_LOCUS37466</name>
</gene>
<dbReference type="InterPro" id="IPR043127">
    <property type="entry name" value="Sec-1-like_dom3a"/>
</dbReference>
<accession>A0A815RCD4</accession>
<feature type="non-terminal residue" evidence="2">
    <location>
        <position position="1"/>
    </location>
</feature>
<dbReference type="AlphaFoldDB" id="A0A815RCD4"/>
<dbReference type="Gene3D" id="3.90.830.10">
    <property type="entry name" value="Syntaxin Binding Protein 1, Chain A, domain 2"/>
    <property type="match status" value="1"/>
</dbReference>
<evidence type="ECO:0000313" key="3">
    <source>
        <dbReference type="Proteomes" id="UP000663854"/>
    </source>
</evidence>
<dbReference type="EMBL" id="CAJNOH010008144">
    <property type="protein sequence ID" value="CAF1473970.1"/>
    <property type="molecule type" value="Genomic_DNA"/>
</dbReference>
<protein>
    <submittedName>
        <fullName evidence="2">Uncharacterized protein</fullName>
    </submittedName>
</protein>
<organism evidence="2 3">
    <name type="scientific">Rotaria sordida</name>
    <dbReference type="NCBI Taxonomy" id="392033"/>
    <lineage>
        <taxon>Eukaryota</taxon>
        <taxon>Metazoa</taxon>
        <taxon>Spiralia</taxon>
        <taxon>Gnathifera</taxon>
        <taxon>Rotifera</taxon>
        <taxon>Eurotatoria</taxon>
        <taxon>Bdelloidea</taxon>
        <taxon>Philodinida</taxon>
        <taxon>Philodinidae</taxon>
        <taxon>Rotaria</taxon>
    </lineage>
</organism>
<evidence type="ECO:0000256" key="1">
    <source>
        <dbReference type="ARBA" id="ARBA00009884"/>
    </source>
</evidence>
<dbReference type="InterPro" id="IPR036045">
    <property type="entry name" value="Sec1-like_sf"/>
</dbReference>
<dbReference type="Gene3D" id="3.40.50.2060">
    <property type="match status" value="1"/>
</dbReference>
<dbReference type="Pfam" id="PF00995">
    <property type="entry name" value="Sec1"/>
    <property type="match status" value="2"/>
</dbReference>
<sequence>MDKETASIVSIVYAQSEILQKEVFLFERIDTAGQKSLKHLSAIWFLRPTEENIQALVRELHESKYGNYFIYFTNSVEMSDIKNYLAINPHLYSLNISNTYQQNYKWNDNLLRRAVQGLVSVLLSVYAITSLLNQWTYQAMVHQLIVPGITKELEEVVMNAEYDEFYANNLYSNFGEIATNIKGLMEYFQEKHKNQSKIESIGDMK</sequence>
<comment type="similarity">
    <text evidence="1">Belongs to the STXBP/unc-18/SEC1 family.</text>
</comment>